<keyword evidence="7 10" id="KW-1133">Transmembrane helix</keyword>
<evidence type="ECO:0000256" key="4">
    <source>
        <dbReference type="ARBA" id="ARBA00022448"/>
    </source>
</evidence>
<dbReference type="Pfam" id="PF09801">
    <property type="entry name" value="SYS1"/>
    <property type="match status" value="1"/>
</dbReference>
<dbReference type="GO" id="GO:0005829">
    <property type="term" value="C:cytosol"/>
    <property type="evidence" value="ECO:0007669"/>
    <property type="project" value="GOC"/>
</dbReference>
<comment type="caution">
    <text evidence="11">The sequence shown here is derived from an EMBL/GenBank/DDBJ whole genome shotgun (WGS) entry which is preliminary data.</text>
</comment>
<evidence type="ECO:0000256" key="5">
    <source>
        <dbReference type="ARBA" id="ARBA00022692"/>
    </source>
</evidence>
<dbReference type="GO" id="GO:0000139">
    <property type="term" value="C:Golgi membrane"/>
    <property type="evidence" value="ECO:0007669"/>
    <property type="project" value="UniProtKB-SubCell"/>
</dbReference>
<keyword evidence="4 10" id="KW-0813">Transport</keyword>
<dbReference type="InterPro" id="IPR016973">
    <property type="entry name" value="Integral_membrane_SYS1"/>
</dbReference>
<evidence type="ECO:0000256" key="8">
    <source>
        <dbReference type="ARBA" id="ARBA00023034"/>
    </source>
</evidence>
<feature type="transmembrane region" description="Helical" evidence="10">
    <location>
        <begin position="60"/>
        <end position="82"/>
    </location>
</feature>
<dbReference type="AlphaFoldDB" id="A0A7J7K1F9"/>
<comment type="similarity">
    <text evidence="2 10">Belongs to the SYS1 family.</text>
</comment>
<dbReference type="OrthoDB" id="542931at2759"/>
<reference evidence="11" key="1">
    <citation type="submission" date="2020-06" db="EMBL/GenBank/DDBJ databases">
        <title>Draft genome of Bugula neritina, a colonial animal packing powerful symbionts and potential medicines.</title>
        <authorList>
            <person name="Rayko M."/>
        </authorList>
    </citation>
    <scope>NUCLEOTIDE SEQUENCE [LARGE SCALE GENOMIC DNA]</scope>
    <source>
        <strain evidence="11">Kwan_BN1</strain>
    </source>
</reference>
<dbReference type="GO" id="GO:0034067">
    <property type="term" value="P:protein localization to Golgi apparatus"/>
    <property type="evidence" value="ECO:0007669"/>
    <property type="project" value="TreeGrafter"/>
</dbReference>
<evidence type="ECO:0000256" key="1">
    <source>
        <dbReference type="ARBA" id="ARBA00004653"/>
    </source>
</evidence>
<comment type="function">
    <text evidence="10">Involved in protein trafficking.</text>
</comment>
<gene>
    <name evidence="11" type="ORF">EB796_009283</name>
</gene>
<accession>A0A7J7K1F9</accession>
<dbReference type="PANTHER" id="PTHR12952">
    <property type="entry name" value="SYS1"/>
    <property type="match status" value="1"/>
</dbReference>
<dbReference type="GO" id="GO:0043001">
    <property type="term" value="P:Golgi to plasma membrane protein transport"/>
    <property type="evidence" value="ECO:0007669"/>
    <property type="project" value="TreeGrafter"/>
</dbReference>
<keyword evidence="6 10" id="KW-0653">Protein transport</keyword>
<protein>
    <recommendedName>
        <fullName evidence="3 10">Protein SYS1 homolog</fullName>
    </recommendedName>
</protein>
<dbReference type="EMBL" id="VXIV02001507">
    <property type="protein sequence ID" value="KAF6032469.1"/>
    <property type="molecule type" value="Genomic_DNA"/>
</dbReference>
<keyword evidence="8 10" id="KW-0333">Golgi apparatus</keyword>
<dbReference type="PIRSF" id="PIRSF031402">
    <property type="entry name" value="SYS1_homologue"/>
    <property type="match status" value="1"/>
</dbReference>
<sequence>MSGAFRSSVWDPPLIVSQILCMQASYYVFLGTWIITLDLILHSDLSLGQIYNFDSFQLKYGISVLCAYILNAITGALSLWYIVKRTKQCLDFTLTVHLFHFITCCIYNGRVPTSVSWWVTNTVVIVIMTVLGEFLCMKTEMKEIPLGTSSKVDL</sequence>
<name>A0A7J7K1F9_BUGNE</name>
<proteinExistence type="inferred from homology"/>
<organism evidence="11 12">
    <name type="scientific">Bugula neritina</name>
    <name type="common">Brown bryozoan</name>
    <name type="synonym">Sertularia neritina</name>
    <dbReference type="NCBI Taxonomy" id="10212"/>
    <lineage>
        <taxon>Eukaryota</taxon>
        <taxon>Metazoa</taxon>
        <taxon>Spiralia</taxon>
        <taxon>Lophotrochozoa</taxon>
        <taxon>Bryozoa</taxon>
        <taxon>Gymnolaemata</taxon>
        <taxon>Cheilostomatida</taxon>
        <taxon>Flustrina</taxon>
        <taxon>Buguloidea</taxon>
        <taxon>Bugulidae</taxon>
        <taxon>Bugula</taxon>
    </lineage>
</organism>
<dbReference type="GO" id="GO:0005802">
    <property type="term" value="C:trans-Golgi network"/>
    <property type="evidence" value="ECO:0007669"/>
    <property type="project" value="TreeGrafter"/>
</dbReference>
<evidence type="ECO:0000313" key="11">
    <source>
        <dbReference type="EMBL" id="KAF6032469.1"/>
    </source>
</evidence>
<feature type="transmembrane region" description="Helical" evidence="10">
    <location>
        <begin position="89"/>
        <end position="109"/>
    </location>
</feature>
<feature type="transmembrane region" description="Helical" evidence="10">
    <location>
        <begin position="20"/>
        <end position="40"/>
    </location>
</feature>
<evidence type="ECO:0000256" key="9">
    <source>
        <dbReference type="ARBA" id="ARBA00023136"/>
    </source>
</evidence>
<keyword evidence="12" id="KW-1185">Reference proteome</keyword>
<dbReference type="InterPro" id="IPR019185">
    <property type="entry name" value="Integral_membrane_SYS1-rel"/>
</dbReference>
<evidence type="ECO:0000256" key="10">
    <source>
        <dbReference type="PIRNR" id="PIRNR031402"/>
    </source>
</evidence>
<evidence type="ECO:0000256" key="2">
    <source>
        <dbReference type="ARBA" id="ARBA00008160"/>
    </source>
</evidence>
<keyword evidence="5 10" id="KW-0812">Transmembrane</keyword>
<dbReference type="Proteomes" id="UP000593567">
    <property type="component" value="Unassembled WGS sequence"/>
</dbReference>
<feature type="transmembrane region" description="Helical" evidence="10">
    <location>
        <begin position="115"/>
        <end position="136"/>
    </location>
</feature>
<keyword evidence="9 10" id="KW-0472">Membrane</keyword>
<evidence type="ECO:0000256" key="6">
    <source>
        <dbReference type="ARBA" id="ARBA00022927"/>
    </source>
</evidence>
<evidence type="ECO:0000256" key="7">
    <source>
        <dbReference type="ARBA" id="ARBA00022989"/>
    </source>
</evidence>
<dbReference type="PANTHER" id="PTHR12952:SF0">
    <property type="entry name" value="PROTEIN SYS1 HOMOLOG"/>
    <property type="match status" value="1"/>
</dbReference>
<comment type="subcellular location">
    <subcellularLocation>
        <location evidence="1 10">Golgi apparatus membrane</location>
        <topology evidence="1 10">Multi-pass membrane protein</topology>
    </subcellularLocation>
</comment>
<dbReference type="GO" id="GO:0006895">
    <property type="term" value="P:Golgi to endosome transport"/>
    <property type="evidence" value="ECO:0007669"/>
    <property type="project" value="TreeGrafter"/>
</dbReference>
<evidence type="ECO:0000313" key="12">
    <source>
        <dbReference type="Proteomes" id="UP000593567"/>
    </source>
</evidence>
<evidence type="ECO:0000256" key="3">
    <source>
        <dbReference type="ARBA" id="ARBA00014516"/>
    </source>
</evidence>